<name>A0ABN9F9X9_9NEOB</name>
<keyword evidence="2" id="KW-1185">Reference proteome</keyword>
<evidence type="ECO:0000313" key="1">
    <source>
        <dbReference type="EMBL" id="CAI9593359.1"/>
    </source>
</evidence>
<accession>A0ABN9F9X9</accession>
<dbReference type="Proteomes" id="UP001162483">
    <property type="component" value="Unassembled WGS sequence"/>
</dbReference>
<gene>
    <name evidence="1" type="ORF">SPARVUS_LOCUS11519419</name>
</gene>
<reference evidence="1" key="1">
    <citation type="submission" date="2023-05" db="EMBL/GenBank/DDBJ databases">
        <authorList>
            <person name="Stuckert A."/>
        </authorList>
    </citation>
    <scope>NUCLEOTIDE SEQUENCE</scope>
</reference>
<proteinExistence type="predicted"/>
<evidence type="ECO:0000313" key="2">
    <source>
        <dbReference type="Proteomes" id="UP001162483"/>
    </source>
</evidence>
<dbReference type="PANTHER" id="PTHR10338:SF115">
    <property type="entry name" value="INTER-ALPHA-TRYPSIN INHIBITOR HEAVY CHAIN H3"/>
    <property type="match status" value="1"/>
</dbReference>
<sequence>MALENSGIARRIYEDSDATLQMQGFYTEIANPTLVDIKMQYPENTIANLTQNSFKHYFDGSEIVVAGRIIDNDLNFFSVDIQAEGADNSLKYSENVQLQEKDEPTKQQEYIFGDFTERLWAYLTIQQLLEKRVSADPTEKEKLKQQALDLSLKFKFVTPLTSMVVTKPEEKEKEEETLVADKFVEGRNHCRTMHIHHSTLVLTTLLIINSSDTL</sequence>
<dbReference type="EMBL" id="CATNWA010016513">
    <property type="protein sequence ID" value="CAI9593359.1"/>
    <property type="molecule type" value="Genomic_DNA"/>
</dbReference>
<protein>
    <submittedName>
        <fullName evidence="1">Uncharacterized protein</fullName>
    </submittedName>
</protein>
<comment type="caution">
    <text evidence="1">The sequence shown here is derived from an EMBL/GenBank/DDBJ whole genome shotgun (WGS) entry which is preliminary data.</text>
</comment>
<dbReference type="PANTHER" id="PTHR10338">
    <property type="entry name" value="INTER-ALPHA-TRYPSIN INHIBITOR HEAVY CHAIN FAMILY MEMBER"/>
    <property type="match status" value="1"/>
</dbReference>
<dbReference type="InterPro" id="IPR050934">
    <property type="entry name" value="ITIH"/>
</dbReference>
<organism evidence="1 2">
    <name type="scientific">Staurois parvus</name>
    <dbReference type="NCBI Taxonomy" id="386267"/>
    <lineage>
        <taxon>Eukaryota</taxon>
        <taxon>Metazoa</taxon>
        <taxon>Chordata</taxon>
        <taxon>Craniata</taxon>
        <taxon>Vertebrata</taxon>
        <taxon>Euteleostomi</taxon>
        <taxon>Amphibia</taxon>
        <taxon>Batrachia</taxon>
        <taxon>Anura</taxon>
        <taxon>Neobatrachia</taxon>
        <taxon>Ranoidea</taxon>
        <taxon>Ranidae</taxon>
        <taxon>Staurois</taxon>
    </lineage>
</organism>